<accession>A0A1I2J0U2</accession>
<name>A0A1I2J0U2_9BACT</name>
<dbReference type="Proteomes" id="UP000199513">
    <property type="component" value="Unassembled WGS sequence"/>
</dbReference>
<dbReference type="RefSeq" id="WP_091548878.1">
    <property type="nucleotide sequence ID" value="NZ_FONY01000040.1"/>
</dbReference>
<dbReference type="AlphaFoldDB" id="A0A1I2J0U2"/>
<gene>
    <name evidence="1" type="ORF">SAMN04488541_10403</name>
</gene>
<keyword evidence="2" id="KW-1185">Reference proteome</keyword>
<proteinExistence type="predicted"/>
<evidence type="ECO:0000313" key="2">
    <source>
        <dbReference type="Proteomes" id="UP000199513"/>
    </source>
</evidence>
<protein>
    <submittedName>
        <fullName evidence="1">Uncharacterized protein</fullName>
    </submittedName>
</protein>
<evidence type="ECO:0000313" key="1">
    <source>
        <dbReference type="EMBL" id="SFF48094.1"/>
    </source>
</evidence>
<dbReference type="EMBL" id="FONY01000040">
    <property type="protein sequence ID" value="SFF48094.1"/>
    <property type="molecule type" value="Genomic_DNA"/>
</dbReference>
<organism evidence="1 2">
    <name type="scientific">Thermoflexibacter ruber</name>
    <dbReference type="NCBI Taxonomy" id="1003"/>
    <lineage>
        <taxon>Bacteria</taxon>
        <taxon>Pseudomonadati</taxon>
        <taxon>Bacteroidota</taxon>
        <taxon>Cytophagia</taxon>
        <taxon>Cytophagales</taxon>
        <taxon>Thermoflexibacteraceae</taxon>
        <taxon>Thermoflexibacter</taxon>
    </lineage>
</organism>
<reference evidence="1 2" key="1">
    <citation type="submission" date="2016-10" db="EMBL/GenBank/DDBJ databases">
        <authorList>
            <person name="de Groot N.N."/>
        </authorList>
    </citation>
    <scope>NUCLEOTIDE SEQUENCE [LARGE SCALE GENOMIC DNA]</scope>
    <source>
        <strain>GEY</strain>
        <strain evidence="2">DSM 9560</strain>
    </source>
</reference>
<sequence length="60" mass="6728">MKIKGIKIKEETHTALLKKQIEVMEKTGDKPNIVDLASDLIEKGLDALDDPQMKALKPKK</sequence>